<reference evidence="2" key="1">
    <citation type="journal article" date="2020" name="Fungal Divers.">
        <title>Resolving the Mortierellaceae phylogeny through synthesis of multi-gene phylogenetics and phylogenomics.</title>
        <authorList>
            <person name="Vandepol N."/>
            <person name="Liber J."/>
            <person name="Desiro A."/>
            <person name="Na H."/>
            <person name="Kennedy M."/>
            <person name="Barry K."/>
            <person name="Grigoriev I.V."/>
            <person name="Miller A.N."/>
            <person name="O'Donnell K."/>
            <person name="Stajich J.E."/>
            <person name="Bonito G."/>
        </authorList>
    </citation>
    <scope>NUCLEOTIDE SEQUENCE</scope>
    <source>
        <strain evidence="2">NRRL 28262</strain>
    </source>
</reference>
<organism evidence="2 3">
    <name type="scientific">Linnemannia exigua</name>
    <dbReference type="NCBI Taxonomy" id="604196"/>
    <lineage>
        <taxon>Eukaryota</taxon>
        <taxon>Fungi</taxon>
        <taxon>Fungi incertae sedis</taxon>
        <taxon>Mucoromycota</taxon>
        <taxon>Mortierellomycotina</taxon>
        <taxon>Mortierellomycetes</taxon>
        <taxon>Mortierellales</taxon>
        <taxon>Mortierellaceae</taxon>
        <taxon>Linnemannia</taxon>
    </lineage>
</organism>
<feature type="compositionally biased region" description="Low complexity" evidence="1">
    <location>
        <begin position="58"/>
        <end position="92"/>
    </location>
</feature>
<comment type="caution">
    <text evidence="2">The sequence shown here is derived from an EMBL/GenBank/DDBJ whole genome shotgun (WGS) entry which is preliminary data.</text>
</comment>
<dbReference type="AlphaFoldDB" id="A0AAD4CZT3"/>
<gene>
    <name evidence="2" type="ORF">BGZ95_008099</name>
</gene>
<feature type="region of interest" description="Disordered" evidence="1">
    <location>
        <begin position="58"/>
        <end position="102"/>
    </location>
</feature>
<name>A0AAD4CZT3_9FUNG</name>
<proteinExistence type="predicted"/>
<sequence>MTKIKALGQDRQAELARQGRKKSRIWMENEHDMMMTRLAVERGPDLPAERLVARVSTITSSGGSGGSSSAVSSSSSSSEGVVTGAGAEGVTELVGATPSESGMNVQQPLIQAQEQTLSQTQEQELVHLQLQHMQHSVVVLEPSELVLEPLADAAAAVIDESMMGSEEMPATIHVIA</sequence>
<evidence type="ECO:0000313" key="3">
    <source>
        <dbReference type="Proteomes" id="UP001194580"/>
    </source>
</evidence>
<dbReference type="Proteomes" id="UP001194580">
    <property type="component" value="Unassembled WGS sequence"/>
</dbReference>
<feature type="region of interest" description="Disordered" evidence="1">
    <location>
        <begin position="1"/>
        <end position="22"/>
    </location>
</feature>
<evidence type="ECO:0000256" key="1">
    <source>
        <dbReference type="SAM" id="MobiDB-lite"/>
    </source>
</evidence>
<dbReference type="EMBL" id="JAAAIL010004113">
    <property type="protein sequence ID" value="KAG0248353.1"/>
    <property type="molecule type" value="Genomic_DNA"/>
</dbReference>
<evidence type="ECO:0000313" key="2">
    <source>
        <dbReference type="EMBL" id="KAG0248353.1"/>
    </source>
</evidence>
<protein>
    <submittedName>
        <fullName evidence="2">Uncharacterized protein</fullName>
    </submittedName>
</protein>
<keyword evidence="3" id="KW-1185">Reference proteome</keyword>
<accession>A0AAD4CZT3</accession>